<dbReference type="Proteomes" id="UP000236161">
    <property type="component" value="Unassembled WGS sequence"/>
</dbReference>
<dbReference type="GO" id="GO:0006364">
    <property type="term" value="P:rRNA processing"/>
    <property type="evidence" value="ECO:0007669"/>
    <property type="project" value="UniProtKB-KW"/>
</dbReference>
<dbReference type="OrthoDB" id="25675at2759"/>
<comment type="subcellular location">
    <subcellularLocation>
        <location evidence="1">Nucleus</location>
        <location evidence="1">Nucleolus</location>
    </subcellularLocation>
</comment>
<dbReference type="PANTHER" id="PTHR12416">
    <property type="entry name" value="RRNA-PROCESSING PROTEIN UTP23 HOMOLOG"/>
    <property type="match status" value="1"/>
</dbReference>
<evidence type="ECO:0000256" key="7">
    <source>
        <dbReference type="SAM" id="MobiDB-lite"/>
    </source>
</evidence>
<reference evidence="9 10" key="1">
    <citation type="journal article" date="2017" name="Nature">
        <title>The Apostasia genome and the evolution of orchids.</title>
        <authorList>
            <person name="Zhang G.Q."/>
            <person name="Liu K.W."/>
            <person name="Li Z."/>
            <person name="Lohaus R."/>
            <person name="Hsiao Y.Y."/>
            <person name="Niu S.C."/>
            <person name="Wang J.Y."/>
            <person name="Lin Y.C."/>
            <person name="Xu Q."/>
            <person name="Chen L.J."/>
            <person name="Yoshida K."/>
            <person name="Fujiwara S."/>
            <person name="Wang Z.W."/>
            <person name="Zhang Y.Q."/>
            <person name="Mitsuda N."/>
            <person name="Wang M."/>
            <person name="Liu G.H."/>
            <person name="Pecoraro L."/>
            <person name="Huang H.X."/>
            <person name="Xiao X.J."/>
            <person name="Lin M."/>
            <person name="Wu X.Y."/>
            <person name="Wu W.L."/>
            <person name="Chen Y.Y."/>
            <person name="Chang S.B."/>
            <person name="Sakamoto S."/>
            <person name="Ohme-Takagi M."/>
            <person name="Yagi M."/>
            <person name="Zeng S.J."/>
            <person name="Shen C.Y."/>
            <person name="Yeh C.M."/>
            <person name="Luo Y.B."/>
            <person name="Tsai W.C."/>
            <person name="Van de Peer Y."/>
            <person name="Liu Z.J."/>
        </authorList>
    </citation>
    <scope>NUCLEOTIDE SEQUENCE [LARGE SCALE GENOMIC DNA]</scope>
    <source>
        <strain evidence="10">cv. Shenzhen</strain>
        <tissue evidence="9">Stem</tissue>
    </source>
</reference>
<evidence type="ECO:0000313" key="10">
    <source>
        <dbReference type="Proteomes" id="UP000236161"/>
    </source>
</evidence>
<comment type="function">
    <text evidence="5">Involved in rRNA-processing and ribosome biogenesis.</text>
</comment>
<evidence type="ECO:0000256" key="1">
    <source>
        <dbReference type="ARBA" id="ARBA00004604"/>
    </source>
</evidence>
<dbReference type="SUPFAM" id="SSF88723">
    <property type="entry name" value="PIN domain-like"/>
    <property type="match status" value="1"/>
</dbReference>
<evidence type="ECO:0000256" key="4">
    <source>
        <dbReference type="ARBA" id="ARBA00023242"/>
    </source>
</evidence>
<keyword evidence="2" id="KW-0690">Ribosome biogenesis</keyword>
<proteinExistence type="inferred from homology"/>
<evidence type="ECO:0000259" key="8">
    <source>
        <dbReference type="Pfam" id="PF24779"/>
    </source>
</evidence>
<dbReference type="EMBL" id="KZ451886">
    <property type="protein sequence ID" value="PKA66340.1"/>
    <property type="molecule type" value="Genomic_DNA"/>
</dbReference>
<feature type="region of interest" description="Disordered" evidence="7">
    <location>
        <begin position="217"/>
        <end position="273"/>
    </location>
</feature>
<dbReference type="Pfam" id="PF24779">
    <property type="entry name" value="UTP23_sensor"/>
    <property type="match status" value="1"/>
</dbReference>
<gene>
    <name evidence="9" type="ORF">AXF42_Ash007037</name>
</gene>
<evidence type="ECO:0000256" key="6">
    <source>
        <dbReference type="ARBA" id="ARBA00038503"/>
    </source>
</evidence>
<dbReference type="InterPro" id="IPR029060">
    <property type="entry name" value="PIN-like_dom_sf"/>
</dbReference>
<dbReference type="CDD" id="cd08553">
    <property type="entry name" value="PIN_Fcf1-like"/>
    <property type="match status" value="1"/>
</dbReference>
<comment type="similarity">
    <text evidence="6">Belongs to the UTP23/FCF1 family. UTP23 subfamily.</text>
</comment>
<keyword evidence="4" id="KW-0539">Nucleus</keyword>
<dbReference type="InterPro" id="IPR006984">
    <property type="entry name" value="Fcf1/UTP23"/>
</dbReference>
<dbReference type="GO" id="GO:0032040">
    <property type="term" value="C:small-subunit processome"/>
    <property type="evidence" value="ECO:0007669"/>
    <property type="project" value="InterPro"/>
</dbReference>
<organism evidence="9 10">
    <name type="scientific">Apostasia shenzhenica</name>
    <dbReference type="NCBI Taxonomy" id="1088818"/>
    <lineage>
        <taxon>Eukaryota</taxon>
        <taxon>Viridiplantae</taxon>
        <taxon>Streptophyta</taxon>
        <taxon>Embryophyta</taxon>
        <taxon>Tracheophyta</taxon>
        <taxon>Spermatophyta</taxon>
        <taxon>Magnoliopsida</taxon>
        <taxon>Liliopsida</taxon>
        <taxon>Asparagales</taxon>
        <taxon>Orchidaceae</taxon>
        <taxon>Apostasioideae</taxon>
        <taxon>Apostasia</taxon>
    </lineage>
</organism>
<name>A0A2I0BEV9_9ASPA</name>
<accession>A0A2I0BEV9</accession>
<dbReference type="InterPro" id="IPR057776">
    <property type="entry name" value="UTP23_sensor"/>
</dbReference>
<sequence length="273" mass="31540">MRVKKQKKHRKVVRFYSACFGFREPYKVLCDGTFIHHLLLYNLTPADDCLSHLLGARVVIFSTRCIIAELKSLGESHTNALIAANQLFTARCDHEKRVSAAACIESIIKDSNAEHFFLATQDSDIRKMFRQVPGVPVIYGLRNSLFLEQPSCNQREFIKSTEEKRLHMNESEYQNLYRREQKDKLNSGGKNDIANDVLPRTNIKMAKRTFGVVDKVRFKRKGAKGPNPLSCKKKKQKEDTSASKNQDIEAGNIHKRKRNRKRKRDQMEESKLE</sequence>
<dbReference type="Gene3D" id="3.40.50.1010">
    <property type="entry name" value="5'-nuclease"/>
    <property type="match status" value="1"/>
</dbReference>
<evidence type="ECO:0000256" key="2">
    <source>
        <dbReference type="ARBA" id="ARBA00022517"/>
    </source>
</evidence>
<protein>
    <recommendedName>
        <fullName evidence="8">UTP23 sensor motif region domain-containing protein</fullName>
    </recommendedName>
</protein>
<evidence type="ECO:0000256" key="5">
    <source>
        <dbReference type="ARBA" id="ARBA00037300"/>
    </source>
</evidence>
<dbReference type="STRING" id="1088818.A0A2I0BEV9"/>
<evidence type="ECO:0000313" key="9">
    <source>
        <dbReference type="EMBL" id="PKA66340.1"/>
    </source>
</evidence>
<feature type="compositionally biased region" description="Basic residues" evidence="7">
    <location>
        <begin position="253"/>
        <end position="264"/>
    </location>
</feature>
<dbReference type="FunFam" id="3.40.50.1010:FF:000006">
    <property type="entry name" value="rRNA-processing protein UTP23 homolog"/>
    <property type="match status" value="1"/>
</dbReference>
<keyword evidence="3" id="KW-0698">rRNA processing</keyword>
<feature type="domain" description="UTP23 sensor motif region" evidence="8">
    <location>
        <begin position="218"/>
        <end position="235"/>
    </location>
</feature>
<dbReference type="AlphaFoldDB" id="A0A2I0BEV9"/>
<evidence type="ECO:0000256" key="3">
    <source>
        <dbReference type="ARBA" id="ARBA00022552"/>
    </source>
</evidence>
<keyword evidence="10" id="KW-1185">Reference proteome</keyword>
<dbReference type="Pfam" id="PF04900">
    <property type="entry name" value="Fcf1"/>
    <property type="match status" value="1"/>
</dbReference>